<dbReference type="RefSeq" id="WP_036151376.1">
    <property type="nucleotide sequence ID" value="NZ_AVCX01000016.1"/>
</dbReference>
<evidence type="ECO:0000313" key="1">
    <source>
        <dbReference type="EMBL" id="KGR87421.1"/>
    </source>
</evidence>
<evidence type="ECO:0000313" key="2">
    <source>
        <dbReference type="Proteomes" id="UP000030437"/>
    </source>
</evidence>
<accession>A0A0A3IRU9</accession>
<dbReference type="STRING" id="1220589.CD32_03755"/>
<keyword evidence="2" id="KW-1185">Reference proteome</keyword>
<reference evidence="1 2" key="1">
    <citation type="submission" date="2014-02" db="EMBL/GenBank/DDBJ databases">
        <title>Draft genome sequence of Lysinibacillus odysseyi NBRC 100172.</title>
        <authorList>
            <person name="Zhang F."/>
            <person name="Wang G."/>
            <person name="Zhang L."/>
        </authorList>
    </citation>
    <scope>NUCLEOTIDE SEQUENCE [LARGE SCALE GENOMIC DNA]</scope>
    <source>
        <strain evidence="1 2">NBRC 100172</strain>
    </source>
</reference>
<dbReference type="EMBL" id="JPVP01000047">
    <property type="protein sequence ID" value="KGR87421.1"/>
    <property type="molecule type" value="Genomic_DNA"/>
</dbReference>
<comment type="caution">
    <text evidence="1">The sequence shown here is derived from an EMBL/GenBank/DDBJ whole genome shotgun (WGS) entry which is preliminary data.</text>
</comment>
<protein>
    <submittedName>
        <fullName evidence="1">Uncharacterized protein</fullName>
    </submittedName>
</protein>
<organism evidence="1 2">
    <name type="scientific">Lysinibacillus odysseyi 34hs-1 = NBRC 100172</name>
    <dbReference type="NCBI Taxonomy" id="1220589"/>
    <lineage>
        <taxon>Bacteria</taxon>
        <taxon>Bacillati</taxon>
        <taxon>Bacillota</taxon>
        <taxon>Bacilli</taxon>
        <taxon>Bacillales</taxon>
        <taxon>Bacillaceae</taxon>
        <taxon>Lysinibacillus</taxon>
    </lineage>
</organism>
<dbReference type="Proteomes" id="UP000030437">
    <property type="component" value="Unassembled WGS sequence"/>
</dbReference>
<sequence length="101" mass="11584">MHTVYINHEVTQTADGRFASTICVGNAVARTRYYENRTFMYVAIRGLLNVLSALPDGTTVQLNSNIFNLHNVLDPSYEYPMKTRQYLLDDIEKKGLKIELQ</sequence>
<dbReference type="AlphaFoldDB" id="A0A0A3IRU9"/>
<name>A0A0A3IRU9_9BACI</name>
<gene>
    <name evidence="1" type="ORF">CD32_03755</name>
</gene>
<proteinExistence type="predicted"/>